<reference evidence="1" key="1">
    <citation type="submission" date="2020-07" db="EMBL/GenBank/DDBJ databases">
        <title>Multicomponent nature underlies the extraordinary mechanical properties of spider dragline silk.</title>
        <authorList>
            <person name="Kono N."/>
            <person name="Nakamura H."/>
            <person name="Mori M."/>
            <person name="Yoshida Y."/>
            <person name="Ohtoshi R."/>
            <person name="Malay A.D."/>
            <person name="Moran D.A.P."/>
            <person name="Tomita M."/>
            <person name="Numata K."/>
            <person name="Arakawa K."/>
        </authorList>
    </citation>
    <scope>NUCLEOTIDE SEQUENCE</scope>
</reference>
<protein>
    <submittedName>
        <fullName evidence="1">Uncharacterized protein</fullName>
    </submittedName>
</protein>
<dbReference type="AlphaFoldDB" id="A0A8X6GSB3"/>
<accession>A0A8X6GSB3</accession>
<gene>
    <name evidence="1" type="ORF">TNCT_367351</name>
</gene>
<name>A0A8X6GSB3_TRICU</name>
<keyword evidence="2" id="KW-1185">Reference proteome</keyword>
<evidence type="ECO:0000313" key="1">
    <source>
        <dbReference type="EMBL" id="GFR10351.1"/>
    </source>
</evidence>
<organism evidence="1 2">
    <name type="scientific">Trichonephila clavata</name>
    <name type="common">Joro spider</name>
    <name type="synonym">Nephila clavata</name>
    <dbReference type="NCBI Taxonomy" id="2740835"/>
    <lineage>
        <taxon>Eukaryota</taxon>
        <taxon>Metazoa</taxon>
        <taxon>Ecdysozoa</taxon>
        <taxon>Arthropoda</taxon>
        <taxon>Chelicerata</taxon>
        <taxon>Arachnida</taxon>
        <taxon>Araneae</taxon>
        <taxon>Araneomorphae</taxon>
        <taxon>Entelegynae</taxon>
        <taxon>Araneoidea</taxon>
        <taxon>Nephilidae</taxon>
        <taxon>Trichonephila</taxon>
    </lineage>
</organism>
<dbReference type="EMBL" id="BMAO01006666">
    <property type="protein sequence ID" value="GFR10351.1"/>
    <property type="molecule type" value="Genomic_DNA"/>
</dbReference>
<sequence>MGVSATLSPNYLTVVEAKSPFITKIDIFRFLSSCGLLMCGVTYSRQKLEQRTQDKTQGNESNLRYCASATPEDSVIVPDKRG</sequence>
<comment type="caution">
    <text evidence="1">The sequence shown here is derived from an EMBL/GenBank/DDBJ whole genome shotgun (WGS) entry which is preliminary data.</text>
</comment>
<evidence type="ECO:0000313" key="2">
    <source>
        <dbReference type="Proteomes" id="UP000887116"/>
    </source>
</evidence>
<dbReference type="Proteomes" id="UP000887116">
    <property type="component" value="Unassembled WGS sequence"/>
</dbReference>
<proteinExistence type="predicted"/>